<keyword evidence="5" id="KW-0378">Hydrolase</keyword>
<dbReference type="OrthoDB" id="6710946at2759"/>
<gene>
    <name evidence="11" type="ORF">CYLTODRAFT_397583</name>
</gene>
<dbReference type="PANTHER" id="PTHR11086:SF18">
    <property type="entry name" value="DEOXYCYTIDYLATE DEAMINASE"/>
    <property type="match status" value="1"/>
</dbReference>
<dbReference type="GO" id="GO:0008270">
    <property type="term" value="F:zinc ion binding"/>
    <property type="evidence" value="ECO:0007669"/>
    <property type="project" value="InterPro"/>
</dbReference>
<comment type="similarity">
    <text evidence="2">Belongs to the cytidine and deoxycytidylate deaminase family.</text>
</comment>
<keyword evidence="4" id="KW-0545">Nucleotide biosynthesis</keyword>
<dbReference type="InterPro" id="IPR002125">
    <property type="entry name" value="CMP_dCMP_dom"/>
</dbReference>
<dbReference type="InterPro" id="IPR015517">
    <property type="entry name" value="dCMP_deaminase-rel"/>
</dbReference>
<dbReference type="EMBL" id="KN880532">
    <property type="protein sequence ID" value="KIY67207.1"/>
    <property type="molecule type" value="Genomic_DNA"/>
</dbReference>
<dbReference type="STRING" id="1314674.A0A0D7B9L3"/>
<dbReference type="PANTHER" id="PTHR11086">
    <property type="entry name" value="DEOXYCYTIDYLATE DEAMINASE-RELATED"/>
    <property type="match status" value="1"/>
</dbReference>
<evidence type="ECO:0000256" key="6">
    <source>
        <dbReference type="ARBA" id="ARBA00022833"/>
    </source>
</evidence>
<evidence type="ECO:0000256" key="7">
    <source>
        <dbReference type="ARBA" id="ARBA00038938"/>
    </source>
</evidence>
<organism evidence="11 12">
    <name type="scientific">Cylindrobasidium torrendii FP15055 ss-10</name>
    <dbReference type="NCBI Taxonomy" id="1314674"/>
    <lineage>
        <taxon>Eukaryota</taxon>
        <taxon>Fungi</taxon>
        <taxon>Dikarya</taxon>
        <taxon>Basidiomycota</taxon>
        <taxon>Agaricomycotina</taxon>
        <taxon>Agaricomycetes</taxon>
        <taxon>Agaricomycetidae</taxon>
        <taxon>Agaricales</taxon>
        <taxon>Marasmiineae</taxon>
        <taxon>Physalacriaceae</taxon>
        <taxon>Cylindrobasidium</taxon>
    </lineage>
</organism>
<evidence type="ECO:0000256" key="2">
    <source>
        <dbReference type="ARBA" id="ARBA00006576"/>
    </source>
</evidence>
<dbReference type="InterPro" id="IPR035105">
    <property type="entry name" value="Deoxycytidylate_deaminase_dom"/>
</dbReference>
<dbReference type="EC" id="3.5.4.12" evidence="7"/>
<dbReference type="PROSITE" id="PS00903">
    <property type="entry name" value="CYT_DCMP_DEAMINASES_1"/>
    <property type="match status" value="1"/>
</dbReference>
<keyword evidence="12" id="KW-1185">Reference proteome</keyword>
<proteinExistence type="inferred from homology"/>
<evidence type="ECO:0000256" key="9">
    <source>
        <dbReference type="ARBA" id="ARBA00071582"/>
    </source>
</evidence>
<feature type="domain" description="CMP/dCMP-type deaminase" evidence="10">
    <location>
        <begin position="212"/>
        <end position="351"/>
    </location>
</feature>
<name>A0A0D7B9L3_9AGAR</name>
<dbReference type="Pfam" id="PF00383">
    <property type="entry name" value="dCMP_cyt_deam_1"/>
    <property type="match status" value="1"/>
</dbReference>
<reference evidence="11 12" key="1">
    <citation type="journal article" date="2015" name="Fungal Genet. Biol.">
        <title>Evolution of novel wood decay mechanisms in Agaricales revealed by the genome sequences of Fistulina hepatica and Cylindrobasidium torrendii.</title>
        <authorList>
            <person name="Floudas D."/>
            <person name="Held B.W."/>
            <person name="Riley R."/>
            <person name="Nagy L.G."/>
            <person name="Koehler G."/>
            <person name="Ransdell A.S."/>
            <person name="Younus H."/>
            <person name="Chow J."/>
            <person name="Chiniquy J."/>
            <person name="Lipzen A."/>
            <person name="Tritt A."/>
            <person name="Sun H."/>
            <person name="Haridas S."/>
            <person name="LaButti K."/>
            <person name="Ohm R.A."/>
            <person name="Kues U."/>
            <person name="Blanchette R.A."/>
            <person name="Grigoriev I.V."/>
            <person name="Minto R.E."/>
            <person name="Hibbett D.S."/>
        </authorList>
    </citation>
    <scope>NUCLEOTIDE SEQUENCE [LARGE SCALE GENOMIC DNA]</scope>
    <source>
        <strain evidence="11 12">FP15055 ss-10</strain>
    </source>
</reference>
<dbReference type="AlphaFoldDB" id="A0A0D7B9L3"/>
<evidence type="ECO:0000256" key="8">
    <source>
        <dbReference type="ARBA" id="ARBA00041763"/>
    </source>
</evidence>
<evidence type="ECO:0000259" key="10">
    <source>
        <dbReference type="PROSITE" id="PS51747"/>
    </source>
</evidence>
<keyword evidence="6" id="KW-0862">Zinc</keyword>
<evidence type="ECO:0000256" key="3">
    <source>
        <dbReference type="ARBA" id="ARBA00022723"/>
    </source>
</evidence>
<protein>
    <recommendedName>
        <fullName evidence="9">Deoxycytidylate deaminase</fullName>
        <ecNumber evidence="7">3.5.4.12</ecNumber>
    </recommendedName>
    <alternativeName>
        <fullName evidence="8">dCMP deaminase</fullName>
    </alternativeName>
</protein>
<dbReference type="GO" id="GO:0009165">
    <property type="term" value="P:nucleotide biosynthetic process"/>
    <property type="evidence" value="ECO:0007669"/>
    <property type="project" value="UniProtKB-KW"/>
</dbReference>
<sequence>MLIAIIGTRCSGKRTAESALVAQGFVPIRLYADDEYDRESDYSLTYEDETIETPGNDLVFNHHLSFLSMDPPSARNSIQSITVTRSTSIIFGSTDEMLDYVTRNWRTHFVTTSLNTRETVLPFAKRPFFMLINVDAPLMTRFLRSASTSLEEFVHEDDRIVFGDEGMGSSPTLQGMRDLVHVSINNVFPGTSDLQAHIADLDLTDPKHLRPNWDTYFMTLASLAAQRSNCMKRRVGAIVVRDNRVVATGYNGTPRHLKNCNDGGCSHCNRTAPVSEEKSVDLCLCLHAEENALLEAGRERVNESVLYCNTCPCLKCTVKIIQSGVKTVVYNLSYKVDAASAALFKEAGVELRHHPPSTMLNRHFY</sequence>
<dbReference type="SUPFAM" id="SSF53927">
    <property type="entry name" value="Cytidine deaminase-like"/>
    <property type="match status" value="1"/>
</dbReference>
<dbReference type="CDD" id="cd01286">
    <property type="entry name" value="deoxycytidylate_deaminase"/>
    <property type="match status" value="1"/>
</dbReference>
<evidence type="ECO:0000256" key="1">
    <source>
        <dbReference type="ARBA" id="ARBA00001947"/>
    </source>
</evidence>
<evidence type="ECO:0000256" key="4">
    <source>
        <dbReference type="ARBA" id="ARBA00022727"/>
    </source>
</evidence>
<dbReference type="GO" id="GO:0005737">
    <property type="term" value="C:cytoplasm"/>
    <property type="evidence" value="ECO:0007669"/>
    <property type="project" value="TreeGrafter"/>
</dbReference>
<comment type="cofactor">
    <cofactor evidence="1">
        <name>Zn(2+)</name>
        <dbReference type="ChEBI" id="CHEBI:29105"/>
    </cofactor>
</comment>
<evidence type="ECO:0000313" key="12">
    <source>
        <dbReference type="Proteomes" id="UP000054007"/>
    </source>
</evidence>
<dbReference type="FunFam" id="3.40.140.10:FF:000035">
    <property type="entry name" value="dCMP deaminase"/>
    <property type="match status" value="1"/>
</dbReference>
<accession>A0A0D7B9L3</accession>
<dbReference type="Gene3D" id="3.40.140.10">
    <property type="entry name" value="Cytidine Deaminase, domain 2"/>
    <property type="match status" value="1"/>
</dbReference>
<dbReference type="GO" id="GO:0004132">
    <property type="term" value="F:dCMP deaminase activity"/>
    <property type="evidence" value="ECO:0007669"/>
    <property type="project" value="UniProtKB-EC"/>
</dbReference>
<evidence type="ECO:0000313" key="11">
    <source>
        <dbReference type="EMBL" id="KIY67207.1"/>
    </source>
</evidence>
<keyword evidence="3" id="KW-0479">Metal-binding</keyword>
<dbReference type="InterPro" id="IPR016192">
    <property type="entry name" value="APOBEC/CMP_deaminase_Zn-bd"/>
</dbReference>
<evidence type="ECO:0000256" key="5">
    <source>
        <dbReference type="ARBA" id="ARBA00022801"/>
    </source>
</evidence>
<dbReference type="InterPro" id="IPR016193">
    <property type="entry name" value="Cytidine_deaminase-like"/>
</dbReference>
<dbReference type="Proteomes" id="UP000054007">
    <property type="component" value="Unassembled WGS sequence"/>
</dbReference>
<dbReference type="PROSITE" id="PS51747">
    <property type="entry name" value="CYT_DCMP_DEAMINASES_2"/>
    <property type="match status" value="1"/>
</dbReference>